<dbReference type="Proteomes" id="UP000266313">
    <property type="component" value="Chromosome"/>
</dbReference>
<evidence type="ECO:0000256" key="1">
    <source>
        <dbReference type="ARBA" id="ARBA00000439"/>
    </source>
</evidence>
<dbReference type="AlphaFoldDB" id="A0A250KRG8"/>
<evidence type="ECO:0000256" key="9">
    <source>
        <dbReference type="ARBA" id="ARBA00031501"/>
    </source>
</evidence>
<accession>A0A250KRG8</accession>
<dbReference type="SUPFAM" id="SSF51445">
    <property type="entry name" value="(Trans)glycosidases"/>
    <property type="match status" value="1"/>
</dbReference>
<gene>
    <name evidence="11" type="ORF">sS8_2276</name>
</gene>
<dbReference type="KEGG" id="mmai:sS8_2276"/>
<sequence>MTHAHSILDRRRAGILLHITSLPGGLGNGDLGQDAHRFVDFLAASGISVWQTLPINPTHSDGSPYQCLSAHAGNPLMIDLNWLTDHGWLPAMRDTIDRTAIADYRIRCIKQAFGSFRNCPRNEYHAAHDEFVKTQDWWLSDYALFIALREEQGGRTWQEWPIDMRDREAAAMEAARSRLADRIAEVKFEQFVFFEQWMELRRYANQQGVLLFGDMPIFVAGNSADVWACREFFDLTDNGYARAVAGVPPDYFSATGQRWGNPHYNWERMQVTGFRWWLDRFRSQLALYDWVRIDHFRGLEAYWEIPAESETAVHGRWVKAPGEALLETVFNTLNGSGLPLVAENLGIITPEVEALRHRFDIPGMLILQFAFDGGDDNPYLPHNHTENNVVYTGTHDNDTTLSWYENLPDDQRQRVSNYLRDHCGEHEVRMPQGLVRCALASVARLAILPMQDVLGLGQGHRMNTPGTISDNWRWRFSWKQLTKRTAKNLAAWVRNHGRHV</sequence>
<evidence type="ECO:0000256" key="5">
    <source>
        <dbReference type="ARBA" id="ARBA00022676"/>
    </source>
</evidence>
<keyword evidence="5 10" id="KW-0328">Glycosyltransferase</keyword>
<protein>
    <recommendedName>
        <fullName evidence="4 10">4-alpha-glucanotransferase</fullName>
        <ecNumber evidence="3 10">2.4.1.25</ecNumber>
    </recommendedName>
    <alternativeName>
        <fullName evidence="8 10">Amylomaltase</fullName>
    </alternativeName>
    <alternativeName>
        <fullName evidence="9 10">Disproportionating enzyme</fullName>
    </alternativeName>
</protein>
<comment type="catalytic activity">
    <reaction evidence="1 10">
        <text>Transfers a segment of a (1-&gt;4)-alpha-D-glucan to a new position in an acceptor, which may be glucose or a (1-&gt;4)-alpha-D-glucan.</text>
        <dbReference type="EC" id="2.4.1.25"/>
    </reaction>
</comment>
<evidence type="ECO:0000313" key="11">
    <source>
        <dbReference type="EMBL" id="BBA34228.1"/>
    </source>
</evidence>
<evidence type="ECO:0000256" key="8">
    <source>
        <dbReference type="ARBA" id="ARBA00031423"/>
    </source>
</evidence>
<dbReference type="EC" id="2.4.1.25" evidence="3 10"/>
<proteinExistence type="inferred from homology"/>
<keyword evidence="7 10" id="KW-0119">Carbohydrate metabolism</keyword>
<evidence type="ECO:0000256" key="7">
    <source>
        <dbReference type="ARBA" id="ARBA00023277"/>
    </source>
</evidence>
<evidence type="ECO:0000256" key="10">
    <source>
        <dbReference type="RuleBase" id="RU361207"/>
    </source>
</evidence>
<dbReference type="Pfam" id="PF02446">
    <property type="entry name" value="Glyco_hydro_77"/>
    <property type="match status" value="1"/>
</dbReference>
<organism evidence="11 12">
    <name type="scientific">Methylocaldum marinum</name>
    <dbReference type="NCBI Taxonomy" id="1432792"/>
    <lineage>
        <taxon>Bacteria</taxon>
        <taxon>Pseudomonadati</taxon>
        <taxon>Pseudomonadota</taxon>
        <taxon>Gammaproteobacteria</taxon>
        <taxon>Methylococcales</taxon>
        <taxon>Methylococcaceae</taxon>
        <taxon>Methylocaldum</taxon>
    </lineage>
</organism>
<name>A0A250KRG8_9GAMM</name>
<dbReference type="GO" id="GO:0005975">
    <property type="term" value="P:carbohydrate metabolic process"/>
    <property type="evidence" value="ECO:0007669"/>
    <property type="project" value="InterPro"/>
</dbReference>
<reference evidence="11 12" key="1">
    <citation type="submission" date="2016-12" db="EMBL/GenBank/DDBJ databases">
        <title>Genome sequencing of Methylocaldum marinum.</title>
        <authorList>
            <person name="Takeuchi M."/>
            <person name="Kamagata Y."/>
            <person name="Hiraoka S."/>
            <person name="Oshima K."/>
            <person name="Hattori M."/>
            <person name="Iwasaki W."/>
        </authorList>
    </citation>
    <scope>NUCLEOTIDE SEQUENCE [LARGE SCALE GENOMIC DNA]</scope>
    <source>
        <strain evidence="11 12">S8</strain>
    </source>
</reference>
<dbReference type="NCBIfam" id="NF011080">
    <property type="entry name" value="PRK14508.1-3"/>
    <property type="match status" value="1"/>
</dbReference>
<dbReference type="Gene3D" id="3.20.20.80">
    <property type="entry name" value="Glycosidases"/>
    <property type="match status" value="1"/>
</dbReference>
<dbReference type="EMBL" id="AP017928">
    <property type="protein sequence ID" value="BBA34228.1"/>
    <property type="molecule type" value="Genomic_DNA"/>
</dbReference>
<keyword evidence="12" id="KW-1185">Reference proteome</keyword>
<dbReference type="InterPro" id="IPR017853">
    <property type="entry name" value="GH"/>
</dbReference>
<evidence type="ECO:0000256" key="4">
    <source>
        <dbReference type="ARBA" id="ARBA00020295"/>
    </source>
</evidence>
<comment type="similarity">
    <text evidence="2 10">Belongs to the disproportionating enzyme family.</text>
</comment>
<evidence type="ECO:0000256" key="3">
    <source>
        <dbReference type="ARBA" id="ARBA00012560"/>
    </source>
</evidence>
<dbReference type="PANTHER" id="PTHR32438">
    <property type="entry name" value="4-ALPHA-GLUCANOTRANSFERASE DPE1, CHLOROPLASTIC/AMYLOPLASTIC"/>
    <property type="match status" value="1"/>
</dbReference>
<evidence type="ECO:0000256" key="6">
    <source>
        <dbReference type="ARBA" id="ARBA00022679"/>
    </source>
</evidence>
<dbReference type="PANTHER" id="PTHR32438:SF5">
    <property type="entry name" value="4-ALPHA-GLUCANOTRANSFERASE DPE1, CHLOROPLASTIC_AMYLOPLASTIC"/>
    <property type="match status" value="1"/>
</dbReference>
<dbReference type="NCBIfam" id="TIGR00217">
    <property type="entry name" value="malQ"/>
    <property type="match status" value="1"/>
</dbReference>
<evidence type="ECO:0000256" key="2">
    <source>
        <dbReference type="ARBA" id="ARBA00005684"/>
    </source>
</evidence>
<evidence type="ECO:0000313" key="12">
    <source>
        <dbReference type="Proteomes" id="UP000266313"/>
    </source>
</evidence>
<dbReference type="GO" id="GO:0004134">
    <property type="term" value="F:4-alpha-glucanotransferase activity"/>
    <property type="evidence" value="ECO:0007669"/>
    <property type="project" value="UniProtKB-EC"/>
</dbReference>
<dbReference type="RefSeq" id="WP_232020599.1">
    <property type="nucleotide sequence ID" value="NZ_AP017928.1"/>
</dbReference>
<dbReference type="InterPro" id="IPR003385">
    <property type="entry name" value="Glyco_hydro_77"/>
</dbReference>
<keyword evidence="6 10" id="KW-0808">Transferase</keyword>